<proteinExistence type="predicted"/>
<dbReference type="AlphaFoldDB" id="A0AAW4L618"/>
<dbReference type="Pfam" id="PF02310">
    <property type="entry name" value="B12-binding"/>
    <property type="match status" value="1"/>
</dbReference>
<dbReference type="PROSITE" id="PS51332">
    <property type="entry name" value="B12_BINDING"/>
    <property type="match status" value="1"/>
</dbReference>
<evidence type="ECO:0000256" key="5">
    <source>
        <dbReference type="ARBA" id="ARBA00023014"/>
    </source>
</evidence>
<organism evidence="8 9">
    <name type="scientific">Geoanaerobacter pelophilus</name>
    <dbReference type="NCBI Taxonomy" id="60036"/>
    <lineage>
        <taxon>Bacteria</taxon>
        <taxon>Pseudomonadati</taxon>
        <taxon>Thermodesulfobacteriota</taxon>
        <taxon>Desulfuromonadia</taxon>
        <taxon>Geobacterales</taxon>
        <taxon>Geobacteraceae</taxon>
        <taxon>Geoanaerobacter</taxon>
    </lineage>
</organism>
<dbReference type="Gene3D" id="3.80.30.20">
    <property type="entry name" value="tm_1862 like domain"/>
    <property type="match status" value="1"/>
</dbReference>
<sequence>MNFHIVTIHAIPSPQAVPLAAACLKVYLDSRPDPGYSLNVSCAEFFSGTSLDEICDAILTQAPDIVGLPVYVWNRAECCAIVDKLRSKAPDLKIMAGGPEVTADPLSVLAAAPFDFLVVGEGELTVAEVVDRLATGKDIDDVAGVARMNAGKLQLSKRAPIEDLSILPSPWLAGLLDSHIASGVVWQLSRGCSFGCDFCFDGMGDRKVRRYPMERLEAELAYFVKRDVSQVFVLDSTFNQDVKRAKKLLRLIAKKAPLVHFHFEVRHELLDQEQAQLFSALTCSLQIGLQSADPEVAANVGRKFNRDDFVQKIMFLNEHGAIFGFDLIYGLPGDTIDRFRDGLNFALGLYPNHLDIFPLSVLPGTRVAGRAESLGLKFITAPPYTLLESPTFPVADMNAARRLGAACDIFYSRGKAVAWFNGILSALTMSPADFLEQFAGWLIGKSGAEPEESGYGDEAIWQLQREFLSVLFERHKLKRLLPLALDFVDYHYHYAASIMAVAPEIRPLTGAKLMTTLLVKPVSTRLARFNYEILDLLESGEPNLPKLHRDLQTSASFAVIYPRGGEVFTESIAEPYYRLLEMIDGESHTTDLVKSLGLPLDEAQEFLEFAVEEGIVGAQPQAGR</sequence>
<dbReference type="Gene3D" id="3.40.50.280">
    <property type="entry name" value="Cobalamin-binding domain"/>
    <property type="match status" value="1"/>
</dbReference>
<dbReference type="InterPro" id="IPR036724">
    <property type="entry name" value="Cobalamin-bd_sf"/>
</dbReference>
<name>A0AAW4L618_9BACT</name>
<dbReference type="InterPro" id="IPR007197">
    <property type="entry name" value="rSAM"/>
</dbReference>
<protein>
    <submittedName>
        <fullName evidence="8">Radical SAM protein</fullName>
    </submittedName>
</protein>
<dbReference type="GO" id="GO:0051539">
    <property type="term" value="F:4 iron, 4 sulfur cluster binding"/>
    <property type="evidence" value="ECO:0007669"/>
    <property type="project" value="UniProtKB-KW"/>
</dbReference>
<dbReference type="PANTHER" id="PTHR43409:SF16">
    <property type="entry name" value="SLR0320 PROTEIN"/>
    <property type="match status" value="1"/>
</dbReference>
<evidence type="ECO:0000259" key="7">
    <source>
        <dbReference type="PROSITE" id="PS51918"/>
    </source>
</evidence>
<feature type="domain" description="B12-binding" evidence="6">
    <location>
        <begin position="3"/>
        <end position="140"/>
    </location>
</feature>
<comment type="caution">
    <text evidence="8">The sequence shown here is derived from an EMBL/GenBank/DDBJ whole genome shotgun (WGS) entry which is preliminary data.</text>
</comment>
<dbReference type="PANTHER" id="PTHR43409">
    <property type="entry name" value="ANAEROBIC MAGNESIUM-PROTOPORPHYRIN IX MONOMETHYL ESTER CYCLASE-RELATED"/>
    <property type="match status" value="1"/>
</dbReference>
<keyword evidence="5" id="KW-0411">Iron-sulfur</keyword>
<dbReference type="EMBL" id="JAHCVJ010000011">
    <property type="protein sequence ID" value="MBT0666423.1"/>
    <property type="molecule type" value="Genomic_DNA"/>
</dbReference>
<keyword evidence="4" id="KW-0408">Iron</keyword>
<keyword evidence="9" id="KW-1185">Reference proteome</keyword>
<comment type="cofactor">
    <cofactor evidence="1">
        <name>[4Fe-4S] cluster</name>
        <dbReference type="ChEBI" id="CHEBI:49883"/>
    </cofactor>
</comment>
<keyword evidence="2" id="KW-0949">S-adenosyl-L-methionine</keyword>
<dbReference type="CDD" id="cd02068">
    <property type="entry name" value="radical_SAM_B12_BD"/>
    <property type="match status" value="1"/>
</dbReference>
<accession>A0AAW4L618</accession>
<evidence type="ECO:0000256" key="1">
    <source>
        <dbReference type="ARBA" id="ARBA00001966"/>
    </source>
</evidence>
<dbReference type="InterPro" id="IPR023404">
    <property type="entry name" value="rSAM_horseshoe"/>
</dbReference>
<dbReference type="Pfam" id="PF04055">
    <property type="entry name" value="Radical_SAM"/>
    <property type="match status" value="1"/>
</dbReference>
<dbReference type="SUPFAM" id="SSF102114">
    <property type="entry name" value="Radical SAM enzymes"/>
    <property type="match status" value="1"/>
</dbReference>
<gene>
    <name evidence="8" type="ORF">KI809_19110</name>
</gene>
<evidence type="ECO:0000256" key="2">
    <source>
        <dbReference type="ARBA" id="ARBA00022691"/>
    </source>
</evidence>
<dbReference type="InterPro" id="IPR051198">
    <property type="entry name" value="BchE-like"/>
</dbReference>
<dbReference type="SFLD" id="SFLDS00029">
    <property type="entry name" value="Radical_SAM"/>
    <property type="match status" value="1"/>
</dbReference>
<dbReference type="CDD" id="cd01335">
    <property type="entry name" value="Radical_SAM"/>
    <property type="match status" value="1"/>
</dbReference>
<dbReference type="GO" id="GO:0003824">
    <property type="term" value="F:catalytic activity"/>
    <property type="evidence" value="ECO:0007669"/>
    <property type="project" value="InterPro"/>
</dbReference>
<dbReference type="InterPro" id="IPR058240">
    <property type="entry name" value="rSAM_sf"/>
</dbReference>
<evidence type="ECO:0000256" key="4">
    <source>
        <dbReference type="ARBA" id="ARBA00023004"/>
    </source>
</evidence>
<evidence type="ECO:0000313" key="9">
    <source>
        <dbReference type="Proteomes" id="UP000811899"/>
    </source>
</evidence>
<dbReference type="SUPFAM" id="SSF52242">
    <property type="entry name" value="Cobalamin (vitamin B12)-binding domain"/>
    <property type="match status" value="1"/>
</dbReference>
<evidence type="ECO:0000256" key="3">
    <source>
        <dbReference type="ARBA" id="ARBA00022723"/>
    </source>
</evidence>
<dbReference type="GO" id="GO:0046872">
    <property type="term" value="F:metal ion binding"/>
    <property type="evidence" value="ECO:0007669"/>
    <property type="project" value="UniProtKB-KW"/>
</dbReference>
<feature type="domain" description="Radical SAM core" evidence="7">
    <location>
        <begin position="178"/>
        <end position="398"/>
    </location>
</feature>
<keyword evidence="3" id="KW-0479">Metal-binding</keyword>
<dbReference type="SFLD" id="SFLDG01123">
    <property type="entry name" value="methyltransferase_(Class_B)"/>
    <property type="match status" value="1"/>
</dbReference>
<dbReference type="GO" id="GO:0031419">
    <property type="term" value="F:cobalamin binding"/>
    <property type="evidence" value="ECO:0007669"/>
    <property type="project" value="InterPro"/>
</dbReference>
<dbReference type="InterPro" id="IPR006158">
    <property type="entry name" value="Cobalamin-bd"/>
</dbReference>
<dbReference type="InterPro" id="IPR034466">
    <property type="entry name" value="Methyltransferase_Class_B"/>
</dbReference>
<dbReference type="RefSeq" id="WP_214173195.1">
    <property type="nucleotide sequence ID" value="NZ_JAHCVJ010000011.1"/>
</dbReference>
<dbReference type="SFLD" id="SFLDG01082">
    <property type="entry name" value="B12-binding_domain_containing"/>
    <property type="match status" value="1"/>
</dbReference>
<dbReference type="Proteomes" id="UP000811899">
    <property type="component" value="Unassembled WGS sequence"/>
</dbReference>
<dbReference type="GO" id="GO:0005829">
    <property type="term" value="C:cytosol"/>
    <property type="evidence" value="ECO:0007669"/>
    <property type="project" value="TreeGrafter"/>
</dbReference>
<evidence type="ECO:0000259" key="6">
    <source>
        <dbReference type="PROSITE" id="PS51332"/>
    </source>
</evidence>
<evidence type="ECO:0000313" key="8">
    <source>
        <dbReference type="EMBL" id="MBT0666423.1"/>
    </source>
</evidence>
<dbReference type="PROSITE" id="PS51918">
    <property type="entry name" value="RADICAL_SAM"/>
    <property type="match status" value="1"/>
</dbReference>
<reference evidence="8 9" key="1">
    <citation type="submission" date="2021-05" db="EMBL/GenBank/DDBJ databases">
        <title>The draft genome of Geobacter pelophilus DSM 12255.</title>
        <authorList>
            <person name="Xu Z."/>
            <person name="Masuda Y."/>
            <person name="Itoh H."/>
            <person name="Senoo K."/>
        </authorList>
    </citation>
    <scope>NUCLEOTIDE SEQUENCE [LARGE SCALE GENOMIC DNA]</scope>
    <source>
        <strain evidence="8 9">DSM 12255</strain>
    </source>
</reference>
<dbReference type="SMART" id="SM00729">
    <property type="entry name" value="Elp3"/>
    <property type="match status" value="1"/>
</dbReference>
<dbReference type="InterPro" id="IPR006638">
    <property type="entry name" value="Elp3/MiaA/NifB-like_rSAM"/>
</dbReference>